<keyword evidence="3" id="KW-0732">Signal</keyword>
<evidence type="ECO:0000256" key="7">
    <source>
        <dbReference type="ARBA" id="ARBA00023288"/>
    </source>
</evidence>
<dbReference type="HOGENOM" id="CLU_054711_2_0_12"/>
<dbReference type="InterPro" id="IPR000680">
    <property type="entry name" value="Borrelia_lipo"/>
</dbReference>
<geneLocation type="plasmid" evidence="9">
    <name>unnamed</name>
</geneLocation>
<evidence type="ECO:0000256" key="2">
    <source>
        <dbReference type="ARBA" id="ARBA00004459"/>
    </source>
</evidence>
<proteinExistence type="predicted"/>
<evidence type="ECO:0000256" key="5">
    <source>
        <dbReference type="ARBA" id="ARBA00023139"/>
    </source>
</evidence>
<keyword evidence="4 8" id="KW-0472">Membrane</keyword>
<dbReference type="PROSITE" id="PS51257">
    <property type="entry name" value="PROKAR_LIPOPROTEIN"/>
    <property type="match status" value="1"/>
</dbReference>
<evidence type="ECO:0000256" key="8">
    <source>
        <dbReference type="RuleBase" id="RU363105"/>
    </source>
</evidence>
<keyword evidence="5 8" id="KW-0564">Palmitate</keyword>
<sequence length="361" mass="37490">MTKNIKNINIKSICATLFISLFLSCNNSGESAEAEQRLNTVLMDVGRSAEDAFYSFIDLISDTLGLRVTAGTTKNKIGEYFSGLGEKLGKAADQLEEVAVKAVADVDTDGLLNKAIKEAVDTAKGVLDTLKGHLESLKDIGDANQKVGETENTSSSAKEGKAADDAALKKVYKALKGIVDIAITDGSIKALESGSITLQATNSKDGAKILATDQSHKPGAAVGDKAAVILSKVSGAEMLASIVNSKEEDPQLTKNATGETTAMSFARGNKGGDYLAQDDAKAAAVAGGIALRSLVKTSTLAANNSGDDKTVQASGVTAVNKLLGAVEDIIKKAVKNILKAVKEKIDQARTSKISVSELGQQ</sequence>
<dbReference type="RefSeq" id="WP_025408898.1">
    <property type="nucleotide sequence ID" value="NZ_CP005765.1"/>
</dbReference>
<comment type="function">
    <text evidence="1 8">The Vlp and Vsp proteins are antigenically distinct proteins, only one vlp or vsp gene is transcriptionally active at any one time. Switching between these genes is a mechanism of host immune response evasion.</text>
</comment>
<keyword evidence="6 8" id="KW-0998">Cell outer membrane</keyword>
<evidence type="ECO:0000256" key="4">
    <source>
        <dbReference type="ARBA" id="ARBA00023136"/>
    </source>
</evidence>
<evidence type="ECO:0000256" key="1">
    <source>
        <dbReference type="ARBA" id="ARBA00003932"/>
    </source>
</evidence>
<dbReference type="Pfam" id="PF00921">
    <property type="entry name" value="Lipoprotein_2"/>
    <property type="match status" value="1"/>
</dbReference>
<dbReference type="EMBL" id="CP005765">
    <property type="protein sequence ID" value="AHH11697.1"/>
    <property type="molecule type" value="Genomic_DNA"/>
</dbReference>
<organism evidence="9">
    <name type="scientific">Borrelia coriaceae ATCC 43381</name>
    <dbReference type="NCBI Taxonomy" id="1408429"/>
    <lineage>
        <taxon>Bacteria</taxon>
        <taxon>Pseudomonadati</taxon>
        <taxon>Spirochaetota</taxon>
        <taxon>Spirochaetia</taxon>
        <taxon>Spirochaetales</taxon>
        <taxon>Borreliaceae</taxon>
        <taxon>Borrelia</taxon>
    </lineage>
</organism>
<reference evidence="9" key="1">
    <citation type="submission" date="2013-04" db="EMBL/GenBank/DDBJ databases">
        <title>Comparative Genomics of Relapsing Fever Spirochetes.</title>
        <authorList>
            <person name="Schwan T.G."/>
            <person name="Raffel S.J."/>
            <person name="Porcella S.F."/>
            <person name="Martens C.A."/>
            <person name="Bruno D.P."/>
            <person name="Ricklefs S.M."/>
            <person name="Barbian K.B."/>
        </authorList>
    </citation>
    <scope>NUCLEOTIDE SEQUENCE</scope>
    <source>
        <strain evidence="9">Co53</strain>
        <plasmid evidence="9">unnamed</plasmid>
    </source>
</reference>
<gene>
    <name evidence="9" type="ORF">BCO_0119006</name>
</gene>
<dbReference type="SUPFAM" id="SSF74748">
    <property type="entry name" value="Variable surface antigen VlsE"/>
    <property type="match status" value="1"/>
</dbReference>
<dbReference type="GO" id="GO:0009279">
    <property type="term" value="C:cell outer membrane"/>
    <property type="evidence" value="ECO:0007669"/>
    <property type="project" value="UniProtKB-SubCell"/>
</dbReference>
<evidence type="ECO:0000313" key="9">
    <source>
        <dbReference type="EMBL" id="AHH11697.1"/>
    </source>
</evidence>
<evidence type="ECO:0000256" key="6">
    <source>
        <dbReference type="ARBA" id="ARBA00023237"/>
    </source>
</evidence>
<keyword evidence="7 8" id="KW-0449">Lipoprotein</keyword>
<evidence type="ECO:0000256" key="3">
    <source>
        <dbReference type="ARBA" id="ARBA00022729"/>
    </source>
</evidence>
<protein>
    <recommendedName>
        <fullName evidence="8">Variable large protein</fullName>
    </recommendedName>
</protein>
<keyword evidence="9" id="KW-0614">Plasmid</keyword>
<comment type="subcellular location">
    <subcellularLocation>
        <location evidence="2 8">Cell outer membrane</location>
        <topology evidence="2 8">Lipid-anchor</topology>
    </subcellularLocation>
</comment>
<accession>W5SXT7</accession>
<name>W5SXT7_9SPIR</name>
<dbReference type="AlphaFoldDB" id="W5SXT7"/>